<gene>
    <name evidence="9" type="ORF">M896_011170</name>
</gene>
<dbReference type="InterPro" id="IPR010920">
    <property type="entry name" value="LSM_dom_sf"/>
</dbReference>
<comment type="caution">
    <text evidence="9">The sequence shown here is derived from an EMBL/GenBank/DDBJ whole genome shotgun (WGS) entry which is preliminary data.</text>
</comment>
<dbReference type="Gene3D" id="2.30.30.60">
    <property type="match status" value="1"/>
</dbReference>
<keyword evidence="10" id="KW-1185">Reference proteome</keyword>
<dbReference type="PANTHER" id="PTHR31618">
    <property type="entry name" value="MECHANOSENSITIVE ION CHANNEL PROTEIN 5"/>
    <property type="match status" value="1"/>
</dbReference>
<organism evidence="9 10">
    <name type="scientific">Ordospora colligata OC4</name>
    <dbReference type="NCBI Taxonomy" id="1354746"/>
    <lineage>
        <taxon>Eukaryota</taxon>
        <taxon>Fungi</taxon>
        <taxon>Fungi incertae sedis</taxon>
        <taxon>Microsporidia</taxon>
        <taxon>Ordosporidae</taxon>
        <taxon>Ordospora</taxon>
    </lineage>
</organism>
<dbReference type="Proteomes" id="UP000031056">
    <property type="component" value="Unassembled WGS sequence"/>
</dbReference>
<keyword evidence="4 7" id="KW-1133">Transmembrane helix</keyword>
<feature type="region of interest" description="Disordered" evidence="6">
    <location>
        <begin position="178"/>
        <end position="197"/>
    </location>
</feature>
<feature type="transmembrane region" description="Helical" evidence="7">
    <location>
        <begin position="88"/>
        <end position="108"/>
    </location>
</feature>
<dbReference type="GeneID" id="26260960"/>
<comment type="subcellular location">
    <subcellularLocation>
        <location evidence="1">Membrane</location>
        <topology evidence="1">Multi-pass membrane protein</topology>
    </subcellularLocation>
</comment>
<keyword evidence="5 7" id="KW-0472">Membrane</keyword>
<dbReference type="AlphaFoldDB" id="A0A0B2UM77"/>
<dbReference type="EMBL" id="JOKQ01000001">
    <property type="protein sequence ID" value="KHN70463.1"/>
    <property type="molecule type" value="Genomic_DNA"/>
</dbReference>
<name>A0A0B2UM77_9MICR</name>
<dbReference type="RefSeq" id="XP_014564505.1">
    <property type="nucleotide sequence ID" value="XM_014709019.1"/>
</dbReference>
<feature type="transmembrane region" description="Helical" evidence="7">
    <location>
        <begin position="380"/>
        <end position="402"/>
    </location>
</feature>
<dbReference type="SUPFAM" id="SSF50182">
    <property type="entry name" value="Sm-like ribonucleoproteins"/>
    <property type="match status" value="1"/>
</dbReference>
<accession>A0A0B2UM77</accession>
<evidence type="ECO:0000256" key="5">
    <source>
        <dbReference type="ARBA" id="ARBA00023136"/>
    </source>
</evidence>
<feature type="compositionally biased region" description="Basic and acidic residues" evidence="6">
    <location>
        <begin position="178"/>
        <end position="192"/>
    </location>
</feature>
<comment type="similarity">
    <text evidence="2">Belongs to the MscS (TC 1.A.23) family.</text>
</comment>
<dbReference type="GO" id="GO:0006820">
    <property type="term" value="P:monoatomic anion transport"/>
    <property type="evidence" value="ECO:0007669"/>
    <property type="project" value="TreeGrafter"/>
</dbReference>
<dbReference type="InterPro" id="IPR016688">
    <property type="entry name" value="MscS-like_plants/fungi"/>
</dbReference>
<dbReference type="InParanoid" id="A0A0B2UM77"/>
<proteinExistence type="inferred from homology"/>
<dbReference type="GO" id="GO:0008381">
    <property type="term" value="F:mechanosensitive monoatomic ion channel activity"/>
    <property type="evidence" value="ECO:0007669"/>
    <property type="project" value="TreeGrafter"/>
</dbReference>
<dbReference type="InterPro" id="IPR006685">
    <property type="entry name" value="MscS_channel_2nd"/>
</dbReference>
<feature type="domain" description="Mechanosensitive ion channel MscS" evidence="8">
    <location>
        <begin position="398"/>
        <end position="455"/>
    </location>
</feature>
<evidence type="ECO:0000313" key="9">
    <source>
        <dbReference type="EMBL" id="KHN70463.1"/>
    </source>
</evidence>
<dbReference type="OrthoDB" id="544685at2759"/>
<evidence type="ECO:0000256" key="2">
    <source>
        <dbReference type="ARBA" id="ARBA00008017"/>
    </source>
</evidence>
<evidence type="ECO:0000256" key="4">
    <source>
        <dbReference type="ARBA" id="ARBA00022989"/>
    </source>
</evidence>
<dbReference type="InterPro" id="IPR023408">
    <property type="entry name" value="MscS_beta-dom_sf"/>
</dbReference>
<evidence type="ECO:0000259" key="8">
    <source>
        <dbReference type="Pfam" id="PF00924"/>
    </source>
</evidence>
<protein>
    <recommendedName>
        <fullName evidence="8">Mechanosensitive ion channel MscS domain-containing protein</fullName>
    </recommendedName>
</protein>
<dbReference type="Pfam" id="PF00924">
    <property type="entry name" value="MS_channel_2nd"/>
    <property type="match status" value="1"/>
</dbReference>
<evidence type="ECO:0000313" key="10">
    <source>
        <dbReference type="Proteomes" id="UP000031056"/>
    </source>
</evidence>
<feature type="transmembrane region" description="Helical" evidence="7">
    <location>
        <begin position="29"/>
        <end position="49"/>
    </location>
</feature>
<evidence type="ECO:0000256" key="3">
    <source>
        <dbReference type="ARBA" id="ARBA00022692"/>
    </source>
</evidence>
<keyword evidence="3 7" id="KW-0812">Transmembrane</keyword>
<dbReference type="HOGENOM" id="CLU_475676_0_0_1"/>
<evidence type="ECO:0000256" key="1">
    <source>
        <dbReference type="ARBA" id="ARBA00004141"/>
    </source>
</evidence>
<dbReference type="GO" id="GO:0005886">
    <property type="term" value="C:plasma membrane"/>
    <property type="evidence" value="ECO:0007669"/>
    <property type="project" value="TreeGrafter"/>
</dbReference>
<evidence type="ECO:0000256" key="6">
    <source>
        <dbReference type="SAM" id="MobiDB-lite"/>
    </source>
</evidence>
<reference evidence="9 10" key="1">
    <citation type="journal article" date="2014" name="MBio">
        <title>The Ordospora colligata genome; evolution of extreme reduction in microsporidia and host-to-parasite horizontal gene transfer.</title>
        <authorList>
            <person name="Pombert J.-F."/>
            <person name="Haag K.L."/>
            <person name="Beidas S."/>
            <person name="Ebert D."/>
            <person name="Keeling P.J."/>
        </authorList>
    </citation>
    <scope>NUCLEOTIDE SEQUENCE [LARGE SCALE GENOMIC DNA]</scope>
    <source>
        <strain evidence="9 10">OC4</strain>
    </source>
</reference>
<sequence>MELCIGMLTAAIQIALLLAYKYSTRHARYLIYAPLNTVSLVSYFMLRSFVTRSNLDVRSKVLLRIVKLYGWVVLMYTTVSVSVPEHGYGIFAVGTALLITDLIRAYLYESSKRSFENRILTGNFCDILKLEKYIVHSTEGLPVADLCTDMTIDQYFARGRPKAFAIDELFALWSDQGRSEENDSESDMKEGGTEGQLRHRRRLNITPEMYEYPNHSRNRCKWNLEAIQKIDLTSDEVIAEKMQVRQPCERIPATVRESEPNVNVKDILLEIKKNKAKKKPCRPGLISPRSLAVHYGEVHSQIMYKLIAFRRGDEMNYDMFKENGRQINGERANLFTTIADNKKLLNVVWATLFIIEIAVAYMMVFMYIKAQPLLLELAAPMIVVPALPVIKMAVESFLFIVYTHPYDPGDRVHIDGENMIVREICLFNTTLECWDGMVVIIPNLVIREKAILNIRRSRSQQWKLSVLVSSKTCDKKIEILKDVIRTFVKEDKSYVTASMNVSEILDSSYIRLDIIVKHLMNFQSGFFMWSNHTKFVGMLLTALHMLDIRFNPLGKEIAWTGVDMPLNTVVC</sequence>
<dbReference type="VEuPathDB" id="MicrosporidiaDB:M896_011170"/>
<feature type="transmembrane region" description="Helical" evidence="7">
    <location>
        <begin position="344"/>
        <end position="368"/>
    </location>
</feature>
<dbReference type="PANTHER" id="PTHR31618:SF1">
    <property type="entry name" value="EF-HAND DOMAIN-CONTAINING PROTEIN"/>
    <property type="match status" value="1"/>
</dbReference>
<evidence type="ECO:0000256" key="7">
    <source>
        <dbReference type="SAM" id="Phobius"/>
    </source>
</evidence>